<dbReference type="EMBL" id="JBHTKI010000049">
    <property type="protein sequence ID" value="MFD1032922.1"/>
    <property type="molecule type" value="Genomic_DNA"/>
</dbReference>
<dbReference type="Proteomes" id="UP001597109">
    <property type="component" value="Unassembled WGS sequence"/>
</dbReference>
<protein>
    <submittedName>
        <fullName evidence="2">DUF402 domain-containing protein</fullName>
    </submittedName>
</protein>
<evidence type="ECO:0000313" key="3">
    <source>
        <dbReference type="Proteomes" id="UP001597109"/>
    </source>
</evidence>
<dbReference type="RefSeq" id="WP_144841548.1">
    <property type="nucleotide sequence ID" value="NZ_JBHTKI010000049.1"/>
</dbReference>
<dbReference type="Pfam" id="PF04167">
    <property type="entry name" value="DUF402"/>
    <property type="match status" value="1"/>
</dbReference>
<dbReference type="InterPro" id="IPR007295">
    <property type="entry name" value="DUF402"/>
</dbReference>
<dbReference type="Gene3D" id="2.40.380.10">
    <property type="entry name" value="FomD-like"/>
    <property type="match status" value="1"/>
</dbReference>
<dbReference type="SUPFAM" id="SSF159234">
    <property type="entry name" value="FomD-like"/>
    <property type="match status" value="1"/>
</dbReference>
<organism evidence="2 3">
    <name type="scientific">Metaplanococcus flavidus</name>
    <dbReference type="NCBI Taxonomy" id="569883"/>
    <lineage>
        <taxon>Bacteria</taxon>
        <taxon>Bacillati</taxon>
        <taxon>Bacillota</taxon>
        <taxon>Bacilli</taxon>
        <taxon>Bacillales</taxon>
        <taxon>Caryophanaceae</taxon>
        <taxon>Metaplanococcus</taxon>
    </lineage>
</organism>
<comment type="caution">
    <text evidence="2">The sequence shown here is derived from an EMBL/GenBank/DDBJ whole genome shotgun (WGS) entry which is preliminary data.</text>
</comment>
<sequence length="182" mass="21488">MQEELFIFWNHVGREHGEIEYAPDIRKNSVEIKERSMRLKEHHYKSKSNPNRFIKHDETTLVELPPADSKEKFIIVYCIEDGLQFSLHHKTNYSWWLADIVEVQEIRPNIFCIHDLFLDISINKDGSYKVLDVDEYEAAVDLGLMSSKQIKNSLTSFHRIVGNLNTNNFPNGKLKYLKEKYM</sequence>
<keyword evidence="3" id="KW-1185">Reference proteome</keyword>
<gene>
    <name evidence="2" type="ORF">ACFQ1X_15950</name>
</gene>
<feature type="domain" description="DUF402" evidence="1">
    <location>
        <begin position="91"/>
        <end position="168"/>
    </location>
</feature>
<reference evidence="3" key="1">
    <citation type="journal article" date="2019" name="Int. J. Syst. Evol. Microbiol.">
        <title>The Global Catalogue of Microorganisms (GCM) 10K type strain sequencing project: providing services to taxonomists for standard genome sequencing and annotation.</title>
        <authorList>
            <consortium name="The Broad Institute Genomics Platform"/>
            <consortium name="The Broad Institute Genome Sequencing Center for Infectious Disease"/>
            <person name="Wu L."/>
            <person name="Ma J."/>
        </authorList>
    </citation>
    <scope>NUCLEOTIDE SEQUENCE [LARGE SCALE GENOMIC DNA]</scope>
    <source>
        <strain evidence="3">CCUG 56756</strain>
    </source>
</reference>
<evidence type="ECO:0000259" key="1">
    <source>
        <dbReference type="Pfam" id="PF04167"/>
    </source>
</evidence>
<evidence type="ECO:0000313" key="2">
    <source>
        <dbReference type="EMBL" id="MFD1032922.1"/>
    </source>
</evidence>
<proteinExistence type="predicted"/>
<accession>A0ABW3LFJ3</accession>
<name>A0ABW3LFJ3_9BACL</name>
<dbReference type="InterPro" id="IPR035930">
    <property type="entry name" value="FomD-like_sf"/>
</dbReference>